<accession>A0A9Q3JWK1</accession>
<keyword evidence="3" id="KW-1185">Reference proteome</keyword>
<evidence type="ECO:0000313" key="3">
    <source>
        <dbReference type="Proteomes" id="UP000765509"/>
    </source>
</evidence>
<evidence type="ECO:0000256" key="1">
    <source>
        <dbReference type="SAM" id="MobiDB-lite"/>
    </source>
</evidence>
<protein>
    <submittedName>
        <fullName evidence="2">Uncharacterized protein</fullName>
    </submittedName>
</protein>
<feature type="region of interest" description="Disordered" evidence="1">
    <location>
        <begin position="25"/>
        <end position="45"/>
    </location>
</feature>
<organism evidence="2 3">
    <name type="scientific">Austropuccinia psidii MF-1</name>
    <dbReference type="NCBI Taxonomy" id="1389203"/>
    <lineage>
        <taxon>Eukaryota</taxon>
        <taxon>Fungi</taxon>
        <taxon>Dikarya</taxon>
        <taxon>Basidiomycota</taxon>
        <taxon>Pucciniomycotina</taxon>
        <taxon>Pucciniomycetes</taxon>
        <taxon>Pucciniales</taxon>
        <taxon>Sphaerophragmiaceae</taxon>
        <taxon>Austropuccinia</taxon>
    </lineage>
</organism>
<reference evidence="2" key="1">
    <citation type="submission" date="2021-03" db="EMBL/GenBank/DDBJ databases">
        <title>Draft genome sequence of rust myrtle Austropuccinia psidii MF-1, a brazilian biotype.</title>
        <authorList>
            <person name="Quecine M.C."/>
            <person name="Pachon D.M.R."/>
            <person name="Bonatelli M.L."/>
            <person name="Correr F.H."/>
            <person name="Franceschini L.M."/>
            <person name="Leite T.F."/>
            <person name="Margarido G.R.A."/>
            <person name="Almeida C.A."/>
            <person name="Ferrarezi J.A."/>
            <person name="Labate C.A."/>
        </authorList>
    </citation>
    <scope>NUCLEOTIDE SEQUENCE</scope>
    <source>
        <strain evidence="2">MF-1</strain>
    </source>
</reference>
<evidence type="ECO:0000313" key="2">
    <source>
        <dbReference type="EMBL" id="MBW0569714.1"/>
    </source>
</evidence>
<gene>
    <name evidence="2" type="ORF">O181_109429</name>
</gene>
<comment type="caution">
    <text evidence="2">The sequence shown here is derived from an EMBL/GenBank/DDBJ whole genome shotgun (WGS) entry which is preliminary data.</text>
</comment>
<dbReference type="AlphaFoldDB" id="A0A9Q3JWK1"/>
<dbReference type="EMBL" id="AVOT02084901">
    <property type="protein sequence ID" value="MBW0569714.1"/>
    <property type="molecule type" value="Genomic_DNA"/>
</dbReference>
<proteinExistence type="predicted"/>
<name>A0A9Q3JWK1_9BASI</name>
<sequence>MGTKLAINPSGLKFGQGSPWTTFQPIASGNHQRPPNQLSQHSPQLTGNSFHSSMHPILKVAGVVHIWYYIPLFTIFAQQFNCDLFRTIFHFFNSRSQNPMPTSKEDFLIPQSGNLWQQSEEHSRTATIWLSPGKISCQSLAIDFTSHRGYSLVSACPPNLPQRFACLRAHTALQMRLQHCPPISILTTPYAFTPRPYHIYAHLVPSRHASNTASHPYPCVVPSQHCLPSLRSRSALPTCSQNHLSSCLCSSLPTSSPHCLPSLRLQSALLKCSRHHLSLRLCSALPTLLPILTLVECPPHMLPTPLILMLVALPTLLPILMLAECPPNTTYPYACVVPSQHAPDTAAHPYACGVPSQHAPNTTYPYASVLHP</sequence>
<dbReference type="Proteomes" id="UP000765509">
    <property type="component" value="Unassembled WGS sequence"/>
</dbReference>